<evidence type="ECO:0000256" key="5">
    <source>
        <dbReference type="ARBA" id="ARBA00023136"/>
    </source>
</evidence>
<dbReference type="RefSeq" id="WP_006011144.1">
    <property type="nucleotide sequence ID" value="NC_007799.1"/>
</dbReference>
<keyword evidence="10" id="KW-1185">Reference proteome</keyword>
<dbReference type="Pfam" id="PF13567">
    <property type="entry name" value="DUF4131"/>
    <property type="match status" value="1"/>
</dbReference>
<dbReference type="OrthoDB" id="9790149at2"/>
<feature type="transmembrane region" description="Helical" evidence="6">
    <location>
        <begin position="486"/>
        <end position="510"/>
    </location>
</feature>
<evidence type="ECO:0000313" key="9">
    <source>
        <dbReference type="EMBL" id="ABD44501.1"/>
    </source>
</evidence>
<dbReference type="EMBL" id="CP000236">
    <property type="protein sequence ID" value="ABD44501.1"/>
    <property type="molecule type" value="Genomic_DNA"/>
</dbReference>
<dbReference type="InterPro" id="IPR052159">
    <property type="entry name" value="Competence_DNA_uptake"/>
</dbReference>
<feature type="transmembrane region" description="Helical" evidence="6">
    <location>
        <begin position="182"/>
        <end position="201"/>
    </location>
</feature>
<keyword evidence="2" id="KW-1003">Cell membrane</keyword>
<feature type="transmembrane region" description="Helical" evidence="6">
    <location>
        <begin position="398"/>
        <end position="417"/>
    </location>
</feature>
<name>Q2GH30_EHRCR</name>
<evidence type="ECO:0000259" key="8">
    <source>
        <dbReference type="Pfam" id="PF13567"/>
    </source>
</evidence>
<keyword evidence="5 6" id="KW-0472">Membrane</keyword>
<feature type="transmembrane region" description="Helical" evidence="6">
    <location>
        <begin position="25"/>
        <end position="46"/>
    </location>
</feature>
<keyword evidence="3 6" id="KW-0812">Transmembrane</keyword>
<evidence type="ECO:0000259" key="7">
    <source>
        <dbReference type="Pfam" id="PF03772"/>
    </source>
</evidence>
<protein>
    <submittedName>
        <fullName evidence="9">ComEC/Rec2-related protein</fullName>
    </submittedName>
</protein>
<proteinExistence type="predicted"/>
<feature type="transmembrane region" description="Helical" evidence="6">
    <location>
        <begin position="52"/>
        <end position="69"/>
    </location>
</feature>
<dbReference type="GO" id="GO:0005886">
    <property type="term" value="C:plasma membrane"/>
    <property type="evidence" value="ECO:0007669"/>
    <property type="project" value="UniProtKB-SubCell"/>
</dbReference>
<gene>
    <name evidence="9" type="ordered locus">ECH_0435</name>
</gene>
<dbReference type="eggNOG" id="COG0658">
    <property type="taxonomic scope" value="Bacteria"/>
</dbReference>
<dbReference type="AlphaFoldDB" id="Q2GH30"/>
<organism evidence="9 10">
    <name type="scientific">Ehrlichia chaffeensis (strain ATCC CRL-10679 / Arkansas)</name>
    <dbReference type="NCBI Taxonomy" id="205920"/>
    <lineage>
        <taxon>Bacteria</taxon>
        <taxon>Pseudomonadati</taxon>
        <taxon>Pseudomonadota</taxon>
        <taxon>Alphaproteobacteria</taxon>
        <taxon>Rickettsiales</taxon>
        <taxon>Anaplasmataceae</taxon>
        <taxon>Ehrlichia</taxon>
    </lineage>
</organism>
<feature type="transmembrane region" description="Helical" evidence="6">
    <location>
        <begin position="517"/>
        <end position="535"/>
    </location>
</feature>
<feature type="transmembrane region" description="Helical" evidence="6">
    <location>
        <begin position="260"/>
        <end position="281"/>
    </location>
</feature>
<evidence type="ECO:0000256" key="2">
    <source>
        <dbReference type="ARBA" id="ARBA00022475"/>
    </source>
</evidence>
<dbReference type="InterPro" id="IPR004477">
    <property type="entry name" value="ComEC_N"/>
</dbReference>
<feature type="transmembrane region" description="Helical" evidence="6">
    <location>
        <begin position="371"/>
        <end position="391"/>
    </location>
</feature>
<evidence type="ECO:0000256" key="4">
    <source>
        <dbReference type="ARBA" id="ARBA00022989"/>
    </source>
</evidence>
<reference evidence="9 10" key="1">
    <citation type="journal article" date="2006" name="PLoS Genet.">
        <title>Comparative genomics of emerging human ehrlichiosis agents.</title>
        <authorList>
            <person name="Dunning Hotopp J.C."/>
            <person name="Lin M."/>
            <person name="Madupu R."/>
            <person name="Crabtree J."/>
            <person name="Angiuoli S.V."/>
            <person name="Eisen J.A."/>
            <person name="Seshadri R."/>
            <person name="Ren Q."/>
            <person name="Wu M."/>
            <person name="Utterback T.R."/>
            <person name="Smith S."/>
            <person name="Lewis M."/>
            <person name="Khouri H."/>
            <person name="Zhang C."/>
            <person name="Niu H."/>
            <person name="Lin Q."/>
            <person name="Ohashi N."/>
            <person name="Zhi N."/>
            <person name="Nelson W."/>
            <person name="Brinkac L.M."/>
            <person name="Dodson R.J."/>
            <person name="Rosovitz M.J."/>
            <person name="Sundaram J."/>
            <person name="Daugherty S.C."/>
            <person name="Davidsen T."/>
            <person name="Durkin A.S."/>
            <person name="Gwinn M."/>
            <person name="Haft D.H."/>
            <person name="Selengut J.D."/>
            <person name="Sullivan S.A."/>
            <person name="Zafar N."/>
            <person name="Zhou L."/>
            <person name="Benahmed F."/>
            <person name="Forberger H."/>
            <person name="Halpin R."/>
            <person name="Mulligan S."/>
            <person name="Robinson J."/>
            <person name="White O."/>
            <person name="Rikihisa Y."/>
            <person name="Tettelin H."/>
        </authorList>
    </citation>
    <scope>NUCLEOTIDE SEQUENCE [LARGE SCALE GENOMIC DNA]</scope>
    <source>
        <strain evidence="10">ATCC CRL-10679 / Arkansas</strain>
    </source>
</reference>
<accession>Q2GH30</accession>
<dbReference type="HOGENOM" id="CLU_011826_1_1_5"/>
<dbReference type="PANTHER" id="PTHR30619:SF1">
    <property type="entry name" value="RECOMBINATION PROTEIN 2"/>
    <property type="match status" value="1"/>
</dbReference>
<evidence type="ECO:0000256" key="3">
    <source>
        <dbReference type="ARBA" id="ARBA00022692"/>
    </source>
</evidence>
<feature type="domain" description="ComEC/Rec2-related protein" evidence="7">
    <location>
        <begin position="239"/>
        <end position="512"/>
    </location>
</feature>
<sequence>MLLVSIIIRKITLLLCKNLNDNRDVLIIWVPILQGIGIIIYFSLTNEPQDDVLVYIAFLLLVGLVFICLRKYSILFISVFFILLGFVSVQIKAHYFVGSVLRHQVYVRDVIATVKEISIQQSNKRLVVCDIKGSKYGIKCIRLGVRTKLDDNITIGDMVQFSAIIYPPSVAVSPFSYDFSRIAYFKNISAVGFAVSNICLFKKSRSRRVTEYIELIRLNIYKVLLRSLTEDSANILSALLIGKKEGIKSDIMDTIRNTGIAHLFAISGLHLSFIAGLFFSLSRSLLVLFTKFAESYDIKKISSVIAIVVSLIYLLIAGMPVSGQRAFIMVSCVFIGILIDRNHNNFCSIAVASFIILLFNPESLLSPSFQMSFAAVLALVASHNIFLRLVVMNNIVQYFSSIVLSSLIASLATLPYVVYHFNYFSIAGVFANLLAIPITTFFIMPLGLLYIVLGIVNLEFCVSWMLESTVNLLIYIVKYIAKIDGLVVLFHAFSSVSILIITLGFLFLCLWKGNMRFCGLILVILGFFVGISYVTPDIMFNQHNIVVKELNGKLYAINQKAHLTSFINLTWARQNGQKKMLKHYSGNNQYLSCERAGCIYNKLGRNVLIAYNADYVMQNCQDVDLIIQAKKFMYPSECLTQHINYNNTSKSYVIWITNNEIKIDGMFGNRIWNT</sequence>
<dbReference type="KEGG" id="ech:ECH_0435"/>
<dbReference type="InterPro" id="IPR025405">
    <property type="entry name" value="DUF4131"/>
</dbReference>
<feature type="domain" description="DUF4131" evidence="8">
    <location>
        <begin position="55"/>
        <end position="196"/>
    </location>
</feature>
<dbReference type="PANTHER" id="PTHR30619">
    <property type="entry name" value="DNA INTERNALIZATION/COMPETENCE PROTEIN COMEC/REC2"/>
    <property type="match status" value="1"/>
</dbReference>
<evidence type="ECO:0000256" key="6">
    <source>
        <dbReference type="SAM" id="Phobius"/>
    </source>
</evidence>
<dbReference type="NCBIfam" id="TIGR00360">
    <property type="entry name" value="ComEC_N-term"/>
    <property type="match status" value="1"/>
</dbReference>
<keyword evidence="4 6" id="KW-1133">Transmembrane helix</keyword>
<feature type="transmembrane region" description="Helical" evidence="6">
    <location>
        <begin position="342"/>
        <end position="359"/>
    </location>
</feature>
<evidence type="ECO:0000313" key="10">
    <source>
        <dbReference type="Proteomes" id="UP000008320"/>
    </source>
</evidence>
<feature type="transmembrane region" description="Helical" evidence="6">
    <location>
        <begin position="301"/>
        <end position="321"/>
    </location>
</feature>
<evidence type="ECO:0000256" key="1">
    <source>
        <dbReference type="ARBA" id="ARBA00004651"/>
    </source>
</evidence>
<dbReference type="Pfam" id="PF03772">
    <property type="entry name" value="Competence"/>
    <property type="match status" value="1"/>
</dbReference>
<dbReference type="Proteomes" id="UP000008320">
    <property type="component" value="Chromosome"/>
</dbReference>
<comment type="subcellular location">
    <subcellularLocation>
        <location evidence="1">Cell membrane</location>
        <topology evidence="1">Multi-pass membrane protein</topology>
    </subcellularLocation>
</comment>
<feature type="transmembrane region" description="Helical" evidence="6">
    <location>
        <begin position="74"/>
        <end position="97"/>
    </location>
</feature>
<dbReference type="STRING" id="205920.ECH_0435"/>